<dbReference type="SUPFAM" id="SSF47413">
    <property type="entry name" value="lambda repressor-like DNA-binding domains"/>
    <property type="match status" value="1"/>
</dbReference>
<dbReference type="PRINTS" id="PR00036">
    <property type="entry name" value="HTHLACI"/>
</dbReference>
<keyword evidence="2" id="KW-0238">DNA-binding</keyword>
<dbReference type="RefSeq" id="WP_188543757.1">
    <property type="nucleotide sequence ID" value="NZ_BMCU01000001.1"/>
</dbReference>
<evidence type="ECO:0000256" key="2">
    <source>
        <dbReference type="ARBA" id="ARBA00023125"/>
    </source>
</evidence>
<dbReference type="SUPFAM" id="SSF53822">
    <property type="entry name" value="Periplasmic binding protein-like I"/>
    <property type="match status" value="1"/>
</dbReference>
<dbReference type="EMBL" id="BMCU01000001">
    <property type="protein sequence ID" value="GGF99953.1"/>
    <property type="molecule type" value="Genomic_DNA"/>
</dbReference>
<evidence type="ECO:0000259" key="4">
    <source>
        <dbReference type="PROSITE" id="PS50932"/>
    </source>
</evidence>
<keyword evidence="3" id="KW-0804">Transcription</keyword>
<reference evidence="5" key="1">
    <citation type="journal article" date="2014" name="Int. J. Syst. Evol. Microbiol.">
        <title>Complete genome sequence of Corynebacterium casei LMG S-19264T (=DSM 44701T), isolated from a smear-ripened cheese.</title>
        <authorList>
            <consortium name="US DOE Joint Genome Institute (JGI-PGF)"/>
            <person name="Walter F."/>
            <person name="Albersmeier A."/>
            <person name="Kalinowski J."/>
            <person name="Ruckert C."/>
        </authorList>
    </citation>
    <scope>NUCLEOTIDE SEQUENCE</scope>
    <source>
        <strain evidence="5">CCM 7905</strain>
    </source>
</reference>
<comment type="caution">
    <text evidence="5">The sequence shown here is derived from an EMBL/GenBank/DDBJ whole genome shotgun (WGS) entry which is preliminary data.</text>
</comment>
<dbReference type="Pfam" id="PF13377">
    <property type="entry name" value="Peripla_BP_3"/>
    <property type="match status" value="1"/>
</dbReference>
<dbReference type="PANTHER" id="PTHR30146">
    <property type="entry name" value="LACI-RELATED TRANSCRIPTIONAL REPRESSOR"/>
    <property type="match status" value="1"/>
</dbReference>
<dbReference type="InterPro" id="IPR010982">
    <property type="entry name" value="Lambda_DNA-bd_dom_sf"/>
</dbReference>
<evidence type="ECO:0000256" key="3">
    <source>
        <dbReference type="ARBA" id="ARBA00023163"/>
    </source>
</evidence>
<dbReference type="InterPro" id="IPR000843">
    <property type="entry name" value="HTH_LacI"/>
</dbReference>
<dbReference type="Pfam" id="PF00356">
    <property type="entry name" value="LacI"/>
    <property type="match status" value="1"/>
</dbReference>
<dbReference type="Gene3D" id="1.10.260.40">
    <property type="entry name" value="lambda repressor-like DNA-binding domains"/>
    <property type="match status" value="1"/>
</dbReference>
<reference evidence="5" key="2">
    <citation type="submission" date="2020-09" db="EMBL/GenBank/DDBJ databases">
        <authorList>
            <person name="Sun Q."/>
            <person name="Sedlacek I."/>
        </authorList>
    </citation>
    <scope>NUCLEOTIDE SEQUENCE</scope>
    <source>
        <strain evidence="5">CCM 7905</strain>
    </source>
</reference>
<dbReference type="InterPro" id="IPR046335">
    <property type="entry name" value="LacI/GalR-like_sensor"/>
</dbReference>
<dbReference type="Proteomes" id="UP000654257">
    <property type="component" value="Unassembled WGS sequence"/>
</dbReference>
<dbReference type="AlphaFoldDB" id="A0A917CVS3"/>
<sequence>MSERASIKDVAALAGVSFKTVSRVVNGVDTVLPELRERVEAAVIELNYVPNSAARSLKSGSGNTIGIVVDSIDDVFFASLVSAVEDRALEHGLAVIVGSTGFDADRERDQLERMAGQHVRGIILAPVGDHRDFLEPRRRTLPTVTIDRAISGFDSVIVDDFGAARQAVSKLVESGHSRIALVGFDDRLQTARLRRDAYLQVLNQAGVTPDPQLFPSVSHAADAVRPVVTRLLLLPDPPTAFFVANARHATAVVSLLHELNRTDVALVSFGSFALAGAVTPSVTCIDQDPYRIGNLAFDRLVHRFDDPYLDVTEQVAPTVLMERDSHTITPTKRESL</sequence>
<dbReference type="GO" id="GO:0003700">
    <property type="term" value="F:DNA-binding transcription factor activity"/>
    <property type="evidence" value="ECO:0007669"/>
    <property type="project" value="TreeGrafter"/>
</dbReference>
<dbReference type="Gene3D" id="3.40.50.2300">
    <property type="match status" value="2"/>
</dbReference>
<dbReference type="PROSITE" id="PS50932">
    <property type="entry name" value="HTH_LACI_2"/>
    <property type="match status" value="1"/>
</dbReference>
<evidence type="ECO:0000256" key="1">
    <source>
        <dbReference type="ARBA" id="ARBA00023015"/>
    </source>
</evidence>
<keyword evidence="6" id="KW-1185">Reference proteome</keyword>
<dbReference type="GO" id="GO:0000976">
    <property type="term" value="F:transcription cis-regulatory region binding"/>
    <property type="evidence" value="ECO:0007669"/>
    <property type="project" value="TreeGrafter"/>
</dbReference>
<dbReference type="PANTHER" id="PTHR30146:SF109">
    <property type="entry name" value="HTH-TYPE TRANSCRIPTIONAL REGULATOR GALS"/>
    <property type="match status" value="1"/>
</dbReference>
<protein>
    <submittedName>
        <fullName evidence="5">LacI family transcriptional regulator</fullName>
    </submittedName>
</protein>
<organism evidence="5 6">
    <name type="scientific">Rhodococcoides trifolii</name>
    <dbReference type="NCBI Taxonomy" id="908250"/>
    <lineage>
        <taxon>Bacteria</taxon>
        <taxon>Bacillati</taxon>
        <taxon>Actinomycetota</taxon>
        <taxon>Actinomycetes</taxon>
        <taxon>Mycobacteriales</taxon>
        <taxon>Nocardiaceae</taxon>
        <taxon>Rhodococcoides</taxon>
    </lineage>
</organism>
<dbReference type="CDD" id="cd01392">
    <property type="entry name" value="HTH_LacI"/>
    <property type="match status" value="1"/>
</dbReference>
<accession>A0A917CVS3</accession>
<proteinExistence type="predicted"/>
<gene>
    <name evidence="5" type="ORF">GCM10007304_12360</name>
</gene>
<keyword evidence="1" id="KW-0805">Transcription regulation</keyword>
<dbReference type="PROSITE" id="PS00356">
    <property type="entry name" value="HTH_LACI_1"/>
    <property type="match status" value="1"/>
</dbReference>
<evidence type="ECO:0000313" key="6">
    <source>
        <dbReference type="Proteomes" id="UP000654257"/>
    </source>
</evidence>
<evidence type="ECO:0000313" key="5">
    <source>
        <dbReference type="EMBL" id="GGF99953.1"/>
    </source>
</evidence>
<dbReference type="SMART" id="SM00354">
    <property type="entry name" value="HTH_LACI"/>
    <property type="match status" value="1"/>
</dbReference>
<dbReference type="InterPro" id="IPR028082">
    <property type="entry name" value="Peripla_BP_I"/>
</dbReference>
<dbReference type="CDD" id="cd06267">
    <property type="entry name" value="PBP1_LacI_sugar_binding-like"/>
    <property type="match status" value="1"/>
</dbReference>
<feature type="domain" description="HTH lacI-type" evidence="4">
    <location>
        <begin position="5"/>
        <end position="59"/>
    </location>
</feature>
<name>A0A917CVS3_9NOCA</name>